<accession>A0A251QSZ5</accession>
<evidence type="ECO:0000256" key="6">
    <source>
        <dbReference type="RuleBase" id="RU367044"/>
    </source>
</evidence>
<dbReference type="eggNOG" id="ENOG502S7CQ">
    <property type="taxonomic scope" value="Eukaryota"/>
</dbReference>
<comment type="similarity">
    <text evidence="2 6">Belongs to the plant self-incompatibility (S1) protein family.</text>
</comment>
<dbReference type="Proteomes" id="UP000006882">
    <property type="component" value="Chromosome G1"/>
</dbReference>
<evidence type="ECO:0000256" key="1">
    <source>
        <dbReference type="ARBA" id="ARBA00004613"/>
    </source>
</evidence>
<keyword evidence="5" id="KW-0732">Signal</keyword>
<keyword evidence="4 6" id="KW-0964">Secreted</keyword>
<evidence type="ECO:0000256" key="4">
    <source>
        <dbReference type="ARBA" id="ARBA00022525"/>
    </source>
</evidence>
<evidence type="ECO:0000256" key="5">
    <source>
        <dbReference type="ARBA" id="ARBA00022729"/>
    </source>
</evidence>
<keyword evidence="3 6" id="KW-0713">Self-incompatibility</keyword>
<dbReference type="GO" id="GO:0005576">
    <property type="term" value="C:extracellular region"/>
    <property type="evidence" value="ECO:0007669"/>
    <property type="project" value="UniProtKB-SubCell"/>
</dbReference>
<reference evidence="7 8" key="1">
    <citation type="journal article" date="2013" name="Nat. Genet.">
        <title>The high-quality draft genome of peach (Prunus persica) identifies unique patterns of genetic diversity, domestication and genome evolution.</title>
        <authorList>
            <consortium name="International Peach Genome Initiative"/>
            <person name="Verde I."/>
            <person name="Abbott A.G."/>
            <person name="Scalabrin S."/>
            <person name="Jung S."/>
            <person name="Shu S."/>
            <person name="Marroni F."/>
            <person name="Zhebentyayeva T."/>
            <person name="Dettori M.T."/>
            <person name="Grimwood J."/>
            <person name="Cattonaro F."/>
            <person name="Zuccolo A."/>
            <person name="Rossini L."/>
            <person name="Jenkins J."/>
            <person name="Vendramin E."/>
            <person name="Meisel L.A."/>
            <person name="Decroocq V."/>
            <person name="Sosinski B."/>
            <person name="Prochnik S."/>
            <person name="Mitros T."/>
            <person name="Policriti A."/>
            <person name="Cipriani G."/>
            <person name="Dondini L."/>
            <person name="Ficklin S."/>
            <person name="Goodstein D.M."/>
            <person name="Xuan P."/>
            <person name="Del Fabbro C."/>
            <person name="Aramini V."/>
            <person name="Copetti D."/>
            <person name="Gonzalez S."/>
            <person name="Horner D.S."/>
            <person name="Falchi R."/>
            <person name="Lucas S."/>
            <person name="Mica E."/>
            <person name="Maldonado J."/>
            <person name="Lazzari B."/>
            <person name="Bielenberg D."/>
            <person name="Pirona R."/>
            <person name="Miculan M."/>
            <person name="Barakat A."/>
            <person name="Testolin R."/>
            <person name="Stella A."/>
            <person name="Tartarini S."/>
            <person name="Tonutti P."/>
            <person name="Arus P."/>
            <person name="Orellana A."/>
            <person name="Wells C."/>
            <person name="Main D."/>
            <person name="Vizzotto G."/>
            <person name="Silva H."/>
            <person name="Salamini F."/>
            <person name="Schmutz J."/>
            <person name="Morgante M."/>
            <person name="Rokhsar D.S."/>
        </authorList>
    </citation>
    <scope>NUCLEOTIDE SEQUENCE [LARGE SCALE GENOMIC DNA]</scope>
    <source>
        <strain evidence="8">cv. Nemared</strain>
    </source>
</reference>
<dbReference type="InterPro" id="IPR010264">
    <property type="entry name" value="Self-incomp_S1"/>
</dbReference>
<dbReference type="PANTHER" id="PTHR31232:SF43">
    <property type="entry name" value="S-PROTEIN HOMOLOG 29-RELATED"/>
    <property type="match status" value="1"/>
</dbReference>
<evidence type="ECO:0000256" key="2">
    <source>
        <dbReference type="ARBA" id="ARBA00005581"/>
    </source>
</evidence>
<dbReference type="GO" id="GO:0060320">
    <property type="term" value="P:rejection of self pollen"/>
    <property type="evidence" value="ECO:0007669"/>
    <property type="project" value="UniProtKB-KW"/>
</dbReference>
<gene>
    <name evidence="7" type="ORF">PRUPE_1G058600</name>
</gene>
<name>A0A251QSZ5_PRUPE</name>
<dbReference type="EMBL" id="CM007651">
    <property type="protein sequence ID" value="ONI26961.1"/>
    <property type="molecule type" value="Genomic_DNA"/>
</dbReference>
<evidence type="ECO:0000313" key="7">
    <source>
        <dbReference type="EMBL" id="ONI26961.1"/>
    </source>
</evidence>
<protein>
    <recommendedName>
        <fullName evidence="6">S-protein homolog</fullName>
    </recommendedName>
</protein>
<dbReference type="PANTHER" id="PTHR31232">
    <property type="match status" value="1"/>
</dbReference>
<evidence type="ECO:0000256" key="3">
    <source>
        <dbReference type="ARBA" id="ARBA00022471"/>
    </source>
</evidence>
<dbReference type="Pfam" id="PF05938">
    <property type="entry name" value="Self-incomp_S1"/>
    <property type="match status" value="1"/>
</dbReference>
<proteinExistence type="inferred from homology"/>
<comment type="subcellular location">
    <subcellularLocation>
        <location evidence="1 6">Secreted</location>
    </subcellularLocation>
</comment>
<dbReference type="AlphaFoldDB" id="A0A251QSZ5"/>
<keyword evidence="8" id="KW-1185">Reference proteome</keyword>
<organism evidence="7 8">
    <name type="scientific">Prunus persica</name>
    <name type="common">Peach</name>
    <name type="synonym">Amygdalus persica</name>
    <dbReference type="NCBI Taxonomy" id="3760"/>
    <lineage>
        <taxon>Eukaryota</taxon>
        <taxon>Viridiplantae</taxon>
        <taxon>Streptophyta</taxon>
        <taxon>Embryophyta</taxon>
        <taxon>Tracheophyta</taxon>
        <taxon>Spermatophyta</taxon>
        <taxon>Magnoliopsida</taxon>
        <taxon>eudicotyledons</taxon>
        <taxon>Gunneridae</taxon>
        <taxon>Pentapetalae</taxon>
        <taxon>rosids</taxon>
        <taxon>fabids</taxon>
        <taxon>Rosales</taxon>
        <taxon>Rosaceae</taxon>
        <taxon>Amygdaloideae</taxon>
        <taxon>Amygdaleae</taxon>
        <taxon>Prunus</taxon>
    </lineage>
</organism>
<evidence type="ECO:0000313" key="8">
    <source>
        <dbReference type="Proteomes" id="UP000006882"/>
    </source>
</evidence>
<sequence length="161" mass="18689">MNDKVLLNFVLLQSKEFQKKKRTVFLQEPKMSPPIRNVVMALLVVLLITSTEADVQIPRTKRLRITNSLASKVDMKVHCKSGAHDLGEQIVRPTESYEFRFKTNVMGTSLFFCSFQWGNEFHYFDVYKNGRDDCSKCFWTIVEKGPCLYGVQGVCHEWNKN</sequence>
<dbReference type="Gramene" id="ONI26961">
    <property type="protein sequence ID" value="ONI26961"/>
    <property type="gene ID" value="PRUPE_1G058600"/>
</dbReference>